<name>A0A016SGK5_9BILA</name>
<proteinExistence type="predicted"/>
<keyword evidence="2" id="KW-1185">Reference proteome</keyword>
<organism evidence="1 2">
    <name type="scientific">Ancylostoma ceylanicum</name>
    <dbReference type="NCBI Taxonomy" id="53326"/>
    <lineage>
        <taxon>Eukaryota</taxon>
        <taxon>Metazoa</taxon>
        <taxon>Ecdysozoa</taxon>
        <taxon>Nematoda</taxon>
        <taxon>Chromadorea</taxon>
        <taxon>Rhabditida</taxon>
        <taxon>Rhabditina</taxon>
        <taxon>Rhabditomorpha</taxon>
        <taxon>Strongyloidea</taxon>
        <taxon>Ancylostomatidae</taxon>
        <taxon>Ancylostomatinae</taxon>
        <taxon>Ancylostoma</taxon>
    </lineage>
</organism>
<evidence type="ECO:0000313" key="2">
    <source>
        <dbReference type="Proteomes" id="UP000024635"/>
    </source>
</evidence>
<dbReference type="AlphaFoldDB" id="A0A016SGK5"/>
<dbReference type="EMBL" id="JARK01001568">
    <property type="protein sequence ID" value="EYB89429.1"/>
    <property type="molecule type" value="Genomic_DNA"/>
</dbReference>
<gene>
    <name evidence="1" type="primary">Acey_s0232.g3049</name>
    <name evidence="1" type="ORF">Y032_0232g3049</name>
</gene>
<dbReference type="Proteomes" id="UP000024635">
    <property type="component" value="Unassembled WGS sequence"/>
</dbReference>
<reference evidence="2" key="1">
    <citation type="journal article" date="2015" name="Nat. Genet.">
        <title>The genome and transcriptome of the zoonotic hookworm Ancylostoma ceylanicum identify infection-specific gene families.</title>
        <authorList>
            <person name="Schwarz E.M."/>
            <person name="Hu Y."/>
            <person name="Antoshechkin I."/>
            <person name="Miller M.M."/>
            <person name="Sternberg P.W."/>
            <person name="Aroian R.V."/>
        </authorList>
    </citation>
    <scope>NUCLEOTIDE SEQUENCE</scope>
    <source>
        <strain evidence="2">HY135</strain>
    </source>
</reference>
<comment type="caution">
    <text evidence="1">The sequence shown here is derived from an EMBL/GenBank/DDBJ whole genome shotgun (WGS) entry which is preliminary data.</text>
</comment>
<evidence type="ECO:0000313" key="1">
    <source>
        <dbReference type="EMBL" id="EYB89429.1"/>
    </source>
</evidence>
<accession>A0A016SGK5</accession>
<protein>
    <submittedName>
        <fullName evidence="1">Uncharacterized protein</fullName>
    </submittedName>
</protein>
<dbReference type="OrthoDB" id="10253982at2759"/>
<sequence>MVEQFIHFDLTFRRCRLLQRSHWANSGGGAYPPFDIFIPGCVVSEHNLTHRKSSSSTFYKIETAFQVLPAGEYMVLKPCNLEQQGVFTGFSHPVLHCWQYMKRSFYSVGSG</sequence>